<dbReference type="EMBL" id="LNZH02000206">
    <property type="protein sequence ID" value="OCB85965.1"/>
    <property type="molecule type" value="Genomic_DNA"/>
</dbReference>
<comment type="caution">
    <text evidence="2">The sequence shown here is derived from an EMBL/GenBank/DDBJ whole genome shotgun (WGS) entry which is preliminary data.</text>
</comment>
<keyword evidence="3" id="KW-1185">Reference proteome</keyword>
<dbReference type="Proteomes" id="UP000757232">
    <property type="component" value="Unassembled WGS sequence"/>
</dbReference>
<organism evidence="2 3">
    <name type="scientific">Sanghuangporus baumii</name>
    <name type="common">Phellinus baumii</name>
    <dbReference type="NCBI Taxonomy" id="108892"/>
    <lineage>
        <taxon>Eukaryota</taxon>
        <taxon>Fungi</taxon>
        <taxon>Dikarya</taxon>
        <taxon>Basidiomycota</taxon>
        <taxon>Agaricomycotina</taxon>
        <taxon>Agaricomycetes</taxon>
        <taxon>Hymenochaetales</taxon>
        <taxon>Hymenochaetaceae</taxon>
        <taxon>Sanghuangporus</taxon>
    </lineage>
</organism>
<feature type="signal peptide" evidence="1">
    <location>
        <begin position="1"/>
        <end position="18"/>
    </location>
</feature>
<dbReference type="AlphaFoldDB" id="A0A9Q5N0Y3"/>
<evidence type="ECO:0000256" key="1">
    <source>
        <dbReference type="SAM" id="SignalP"/>
    </source>
</evidence>
<accession>A0A9Q5N0Y3</accession>
<feature type="chain" id="PRO_5040516529" evidence="1">
    <location>
        <begin position="19"/>
        <end position="466"/>
    </location>
</feature>
<sequence length="466" mass="52907">MTDLVIVVALALQAAGEGVNQGSKALKKVHVAKPRDFDGKHNYVDFKRELCLYIYASESEFRTNKNSWDTFLKKLDTSFNDPARSQKAFEQLDVMYQGDLNADEFFNKFNICRVDTGLATEAHDEWLMSCLKRALNPKVVEGIMRLPNEPTLYEEFKKAAVKVGHYIRECPRGREAIRAIIAAFVSEDREALLEELGQAKESSFEEVDVRAVPTELEELVEGEGLFSLDSLKYNRPAVQYQDVNISDGFTLQKILTNVLPDESKDDDNDFEVYEDLFVRRTEVQAGKLKEEEQIQTTIKNEVVVEEPYCENVVAQANITEAVWDVVGRCAAEVWHEGIEDAEQFVRRAGGKELDAFISIVHPKVTGDNEVDLLNPRLEDEHFIDAHTLIDSGCTGSCIDEGFVKRYGNEGGLIKEYIMVRMFFGKHEEEIQLAVMSLASSNIFLGHDWLQKHNPEIDWKIGSVKFT</sequence>
<dbReference type="CDD" id="cd00303">
    <property type="entry name" value="retropepsin_like"/>
    <property type="match status" value="1"/>
</dbReference>
<evidence type="ECO:0000313" key="2">
    <source>
        <dbReference type="EMBL" id="OCB85965.1"/>
    </source>
</evidence>
<dbReference type="InterPro" id="IPR021109">
    <property type="entry name" value="Peptidase_aspartic_dom_sf"/>
</dbReference>
<name>A0A9Q5N0Y3_SANBA</name>
<proteinExistence type="predicted"/>
<keyword evidence="1" id="KW-0732">Signal</keyword>
<protein>
    <submittedName>
        <fullName evidence="2">Uncharacterized protein</fullName>
    </submittedName>
</protein>
<evidence type="ECO:0000313" key="3">
    <source>
        <dbReference type="Proteomes" id="UP000757232"/>
    </source>
</evidence>
<reference evidence="2" key="1">
    <citation type="submission" date="2016-06" db="EMBL/GenBank/DDBJ databases">
        <title>Draft Genome sequence of the fungus Inonotus baumii.</title>
        <authorList>
            <person name="Zhu H."/>
            <person name="Lin W."/>
        </authorList>
    </citation>
    <scope>NUCLEOTIDE SEQUENCE</scope>
    <source>
        <strain evidence="2">821</strain>
    </source>
</reference>
<dbReference type="Gene3D" id="2.40.70.10">
    <property type="entry name" value="Acid Proteases"/>
    <property type="match status" value="1"/>
</dbReference>
<gene>
    <name evidence="2" type="ORF">A7U60_g7100</name>
</gene>